<keyword evidence="2" id="KW-0479">Metal-binding</keyword>
<dbReference type="GO" id="GO:0051539">
    <property type="term" value="F:4 iron, 4 sulfur cluster binding"/>
    <property type="evidence" value="ECO:0007669"/>
    <property type="project" value="TreeGrafter"/>
</dbReference>
<reference evidence="6" key="1">
    <citation type="journal article" date="2024" name="Int. J. Syst. Evol. Microbiol.">
        <title>Methylomarinovum tepidoasis sp. nov., a moderately thermophilic methanotroph of the family Methylothermaceae isolated from a deep-sea hydrothermal field.</title>
        <authorList>
            <person name="Hirayama H."/>
            <person name="Takaki Y."/>
            <person name="Abe M."/>
            <person name="Miyazaki M."/>
            <person name="Uematsu K."/>
            <person name="Matsui Y."/>
            <person name="Takai K."/>
        </authorList>
    </citation>
    <scope>NUCLEOTIDE SEQUENCE [LARGE SCALE GENOMIC DNA]</scope>
    <source>
        <strain evidence="6">IN45</strain>
    </source>
</reference>
<evidence type="ECO:0000256" key="4">
    <source>
        <dbReference type="PIRNR" id="PIRNR005622"/>
    </source>
</evidence>
<dbReference type="InterPro" id="IPR042244">
    <property type="entry name" value="HypD_2_sf"/>
</dbReference>
<dbReference type="GO" id="GO:0070025">
    <property type="term" value="F:carbon monoxide binding"/>
    <property type="evidence" value="ECO:0007669"/>
    <property type="project" value="TreeGrafter"/>
</dbReference>
<dbReference type="PIRSF" id="PIRSF005622">
    <property type="entry name" value="Hydrgn_mat_hypD"/>
    <property type="match status" value="1"/>
</dbReference>
<protein>
    <recommendedName>
        <fullName evidence="4">Hydrogenase maturation factor</fullName>
    </recommendedName>
</protein>
<evidence type="ECO:0000313" key="6">
    <source>
        <dbReference type="Proteomes" id="UP001321450"/>
    </source>
</evidence>
<dbReference type="PANTHER" id="PTHR30149:SF0">
    <property type="entry name" value="HYDROGENASE MATURATION FACTOR HYPD"/>
    <property type="match status" value="1"/>
</dbReference>
<keyword evidence="6" id="KW-1185">Reference proteome</keyword>
<name>A0AAU9C0P9_9GAMM</name>
<keyword evidence="3" id="KW-0408">Iron</keyword>
<comment type="similarity">
    <text evidence="1 4">Belongs to the HypD family.</text>
</comment>
<evidence type="ECO:0000313" key="5">
    <source>
        <dbReference type="EMBL" id="BCX89660.1"/>
    </source>
</evidence>
<evidence type="ECO:0000256" key="2">
    <source>
        <dbReference type="ARBA" id="ARBA00022723"/>
    </source>
</evidence>
<dbReference type="GO" id="GO:0051604">
    <property type="term" value="P:protein maturation"/>
    <property type="evidence" value="ECO:0007669"/>
    <property type="project" value="TreeGrafter"/>
</dbReference>
<dbReference type="GO" id="GO:0005506">
    <property type="term" value="F:iron ion binding"/>
    <property type="evidence" value="ECO:0007669"/>
    <property type="project" value="TreeGrafter"/>
</dbReference>
<dbReference type="InterPro" id="IPR042243">
    <property type="entry name" value="HypD_1"/>
</dbReference>
<dbReference type="Gene3D" id="6.10.20.100">
    <property type="match status" value="1"/>
</dbReference>
<organism evidence="5 6">
    <name type="scientific">Methylomarinovum tepidoasis</name>
    <dbReference type="NCBI Taxonomy" id="2840183"/>
    <lineage>
        <taxon>Bacteria</taxon>
        <taxon>Pseudomonadati</taxon>
        <taxon>Pseudomonadota</taxon>
        <taxon>Gammaproteobacteria</taxon>
        <taxon>Methylococcales</taxon>
        <taxon>Methylothermaceae</taxon>
        <taxon>Methylomarinovum</taxon>
    </lineage>
</organism>
<evidence type="ECO:0000256" key="1">
    <source>
        <dbReference type="ARBA" id="ARBA00007888"/>
    </source>
</evidence>
<accession>A0AAU9C0P9</accession>
<dbReference type="KEGG" id="meiy:MIN45_P2033"/>
<dbReference type="NCBIfam" id="TIGR00075">
    <property type="entry name" value="hypD"/>
    <property type="match status" value="1"/>
</dbReference>
<evidence type="ECO:0000256" key="3">
    <source>
        <dbReference type="ARBA" id="ARBA00023004"/>
    </source>
</evidence>
<gene>
    <name evidence="5" type="ORF">MIN45_P2033</name>
</gene>
<dbReference type="Proteomes" id="UP001321450">
    <property type="component" value="Chromosome"/>
</dbReference>
<dbReference type="Pfam" id="PF01924">
    <property type="entry name" value="HypD"/>
    <property type="match status" value="1"/>
</dbReference>
<dbReference type="Gene3D" id="3.40.50.11740">
    <property type="entry name" value="HypD, alpha/beta domain 2"/>
    <property type="match status" value="2"/>
</dbReference>
<proteinExistence type="inferred from homology"/>
<dbReference type="RefSeq" id="WP_286292069.1">
    <property type="nucleotide sequence ID" value="NZ_AP024718.1"/>
</dbReference>
<sequence length="369" mass="40124">MRHLDEYRDPVAVRRVTARIRESLARLAPARPLQIMEFCGGHTHAIYRYGLHDLLPDTLEWVHGPGCPVCVLPRERIDAAVELARRPEVILTTFGDVLRVPGTAASLQSVRGQGADVRVVYSPLDALALARREPRRQVVFFAVGFETTAPATAFTVLQAAAEGVANFSVLCQHITSPQVLRTLLDDPDLHLDGIVAPGHVCTVVGAGAFAFVAGEYRLPIVVSGFEPLDLLQSLALLLQQRLEGRCELENQYRRAVTAAGNPAALEAIEQVFEPAPQAAWRGLGAIPDSSLRLRPAYAAFDAERRFGLAGEGASEAETLPCGEVLKGRLRPGQCPHFGNRCRPESPLGALMVSSEGACAAWYRYRRRAA</sequence>
<dbReference type="AlphaFoldDB" id="A0AAU9C0P9"/>
<dbReference type="PANTHER" id="PTHR30149">
    <property type="entry name" value="HYDROGENASE PROTEIN ASSEMBLY PROTEIN HYPD"/>
    <property type="match status" value="1"/>
</dbReference>
<dbReference type="InterPro" id="IPR002780">
    <property type="entry name" value="Hyd_form_HypD"/>
</dbReference>
<dbReference type="EMBL" id="AP024718">
    <property type="protein sequence ID" value="BCX89660.1"/>
    <property type="molecule type" value="Genomic_DNA"/>
</dbReference>